<dbReference type="EMBL" id="NESQ01000267">
    <property type="protein sequence ID" value="PUU74857.1"/>
    <property type="molecule type" value="Genomic_DNA"/>
</dbReference>
<protein>
    <submittedName>
        <fullName evidence="1">Uncharacterized protein</fullName>
    </submittedName>
</protein>
<dbReference type="Proteomes" id="UP000244722">
    <property type="component" value="Unassembled WGS sequence"/>
</dbReference>
<name>A0A2T6ZH88_TUBBO</name>
<gene>
    <name evidence="1" type="ORF">B9Z19DRAFT_1091706</name>
</gene>
<dbReference type="AlphaFoldDB" id="A0A2T6ZH88"/>
<comment type="caution">
    <text evidence="1">The sequence shown here is derived from an EMBL/GenBank/DDBJ whole genome shotgun (WGS) entry which is preliminary data.</text>
</comment>
<accession>A0A2T6ZH88</accession>
<keyword evidence="2" id="KW-1185">Reference proteome</keyword>
<evidence type="ECO:0000313" key="1">
    <source>
        <dbReference type="EMBL" id="PUU74857.1"/>
    </source>
</evidence>
<proteinExistence type="predicted"/>
<evidence type="ECO:0000313" key="2">
    <source>
        <dbReference type="Proteomes" id="UP000244722"/>
    </source>
</evidence>
<reference evidence="1 2" key="1">
    <citation type="submission" date="2017-04" db="EMBL/GenBank/DDBJ databases">
        <title>Draft genome sequence of Tuber borchii Vittad., a whitish edible truffle.</title>
        <authorList>
            <consortium name="DOE Joint Genome Institute"/>
            <person name="Murat C."/>
            <person name="Kuo A."/>
            <person name="Barry K.W."/>
            <person name="Clum A."/>
            <person name="Dockter R.B."/>
            <person name="Fauchery L."/>
            <person name="Iotti M."/>
            <person name="Kohler A."/>
            <person name="Labutti K."/>
            <person name="Lindquist E.A."/>
            <person name="Lipzen A."/>
            <person name="Ohm R.A."/>
            <person name="Wang M."/>
            <person name="Grigoriev I.V."/>
            <person name="Zambonelli A."/>
            <person name="Martin F.M."/>
        </authorList>
    </citation>
    <scope>NUCLEOTIDE SEQUENCE [LARGE SCALE GENOMIC DNA]</scope>
    <source>
        <strain evidence="1 2">Tbo3840</strain>
    </source>
</reference>
<organism evidence="1 2">
    <name type="scientific">Tuber borchii</name>
    <name type="common">White truffle</name>
    <dbReference type="NCBI Taxonomy" id="42251"/>
    <lineage>
        <taxon>Eukaryota</taxon>
        <taxon>Fungi</taxon>
        <taxon>Dikarya</taxon>
        <taxon>Ascomycota</taxon>
        <taxon>Pezizomycotina</taxon>
        <taxon>Pezizomycetes</taxon>
        <taxon>Pezizales</taxon>
        <taxon>Tuberaceae</taxon>
        <taxon>Tuber</taxon>
    </lineage>
</organism>
<sequence length="85" mass="9337">MGNFFHMANRIITSSLGAIIQLLWFKLNFLRASVAAFSISRLLLGSVHAHGGKKPCTVVLSYSGRPKCRGRSGRAGNLAVQYYPR</sequence>